<accession>A0AAF0JF92</accession>
<gene>
    <name evidence="2" type="ORF">MJAP1_001694</name>
</gene>
<proteinExistence type="predicted"/>
<dbReference type="Proteomes" id="UP001217754">
    <property type="component" value="Chromosome 2"/>
</dbReference>
<dbReference type="InterPro" id="IPR027267">
    <property type="entry name" value="AH/BAR_dom_sf"/>
</dbReference>
<evidence type="ECO:0000313" key="3">
    <source>
        <dbReference type="Proteomes" id="UP001217754"/>
    </source>
</evidence>
<dbReference type="RefSeq" id="XP_060121628.1">
    <property type="nucleotide sequence ID" value="XM_060265645.1"/>
</dbReference>
<dbReference type="Pfam" id="PF10455">
    <property type="entry name" value="BAR_2"/>
    <property type="match status" value="1"/>
</dbReference>
<dbReference type="SUPFAM" id="SSF103657">
    <property type="entry name" value="BAR/IMD domain-like"/>
    <property type="match status" value="1"/>
</dbReference>
<keyword evidence="3" id="KW-1185">Reference proteome</keyword>
<feature type="coiled-coil region" evidence="1">
    <location>
        <begin position="240"/>
        <end position="267"/>
    </location>
</feature>
<reference evidence="2" key="1">
    <citation type="submission" date="2023-03" db="EMBL/GenBank/DDBJ databases">
        <title>Mating type loci evolution in Malassezia.</title>
        <authorList>
            <person name="Coelho M.A."/>
        </authorList>
    </citation>
    <scope>NUCLEOTIDE SEQUENCE</scope>
    <source>
        <strain evidence="2">CBS 9431</strain>
    </source>
</reference>
<feature type="coiled-coil region" evidence="1">
    <location>
        <begin position="39"/>
        <end position="66"/>
    </location>
</feature>
<dbReference type="GeneID" id="85225343"/>
<evidence type="ECO:0000313" key="2">
    <source>
        <dbReference type="EMBL" id="WFD38731.1"/>
    </source>
</evidence>
<dbReference type="InterPro" id="IPR018859">
    <property type="entry name" value="BAR_dom-cont"/>
</dbReference>
<organism evidence="2 3">
    <name type="scientific">Malassezia japonica</name>
    <dbReference type="NCBI Taxonomy" id="223818"/>
    <lineage>
        <taxon>Eukaryota</taxon>
        <taxon>Fungi</taxon>
        <taxon>Dikarya</taxon>
        <taxon>Basidiomycota</taxon>
        <taxon>Ustilaginomycotina</taxon>
        <taxon>Malasseziomycetes</taxon>
        <taxon>Malasseziales</taxon>
        <taxon>Malasseziaceae</taxon>
        <taxon>Malassezia</taxon>
    </lineage>
</organism>
<dbReference type="EMBL" id="CP119959">
    <property type="protein sequence ID" value="WFD38731.1"/>
    <property type="molecule type" value="Genomic_DNA"/>
</dbReference>
<evidence type="ECO:0000256" key="1">
    <source>
        <dbReference type="SAM" id="Coils"/>
    </source>
</evidence>
<name>A0AAF0JF92_9BASI</name>
<keyword evidence="1" id="KW-0175">Coiled coil</keyword>
<dbReference type="AlphaFoldDB" id="A0AAF0JF92"/>
<sequence length="319" mass="34831">MEHWKNLTSSVGPLGQKLTERFGALNQQAREHFGQTNDITELPDEYRELEDRVDALKNAQNVLIRAARAYEHEGYDYPHQLQESVTHGAQTLSHTLSAWAATATKNTSLPSVQPTNAPPTEPRTLHHALSRSAASAAIYLGNAPATAVAQPGGEPVPTNESRLGELLQQFAVAQDKIGGARLLQDKTIIQSFVNVWNAFGAQIQLAMKARQSVKEARLHLDSWRATLKTAETSNASSAKLEQYGTEVEHAEDKLVSATEEAISLMKTVLDNPEPAKSLAAFVKAQLDYHRAAVSSLEQLDADMAGVVTKVESEYRASRS</sequence>
<protein>
    <submittedName>
        <fullName evidence="2">Uncharacterized protein</fullName>
    </submittedName>
</protein>
<dbReference type="Gene3D" id="1.20.1270.60">
    <property type="entry name" value="Arfaptin homology (AH) domain/BAR domain"/>
    <property type="match status" value="1"/>
</dbReference>